<dbReference type="GO" id="GO:0051301">
    <property type="term" value="P:cell division"/>
    <property type="evidence" value="ECO:0007669"/>
    <property type="project" value="UniProtKB-KW"/>
</dbReference>
<dbReference type="EMBL" id="PEWP01000018">
    <property type="protein sequence ID" value="PIU47039.1"/>
    <property type="molecule type" value="Genomic_DNA"/>
</dbReference>
<evidence type="ECO:0000256" key="8">
    <source>
        <dbReference type="ARBA" id="ARBA00022840"/>
    </source>
</evidence>
<evidence type="ECO:0000256" key="11">
    <source>
        <dbReference type="ARBA" id="ARBA00023306"/>
    </source>
</evidence>
<reference evidence="19" key="1">
    <citation type="submission" date="2017-09" db="EMBL/GenBank/DDBJ databases">
        <title>Depth-based differentiation of microbial function through sediment-hosted aquifers and enrichment of novel symbionts in the deep terrestrial subsurface.</title>
        <authorList>
            <person name="Probst A.J."/>
            <person name="Ladd B."/>
            <person name="Jarett J.K."/>
            <person name="Geller-Mcgrath D.E."/>
            <person name="Sieber C.M.K."/>
            <person name="Emerson J.B."/>
            <person name="Anantharaman K."/>
            <person name="Thomas B.C."/>
            <person name="Malmstrom R."/>
            <person name="Stieglmeier M."/>
            <person name="Klingl A."/>
            <person name="Woyke T."/>
            <person name="Ryan C.M."/>
            <person name="Banfield J.F."/>
        </authorList>
    </citation>
    <scope>NUCLEOTIDE SEQUENCE [LARGE SCALE GENOMIC DNA]</scope>
</reference>
<evidence type="ECO:0000313" key="18">
    <source>
        <dbReference type="EMBL" id="PIU47039.1"/>
    </source>
</evidence>
<evidence type="ECO:0000259" key="16">
    <source>
        <dbReference type="Pfam" id="PF02875"/>
    </source>
</evidence>
<dbReference type="GO" id="GO:0005737">
    <property type="term" value="C:cytoplasm"/>
    <property type="evidence" value="ECO:0007669"/>
    <property type="project" value="UniProtKB-SubCell"/>
</dbReference>
<evidence type="ECO:0000259" key="17">
    <source>
        <dbReference type="Pfam" id="PF08245"/>
    </source>
</evidence>
<dbReference type="InterPro" id="IPR005758">
    <property type="entry name" value="UDP-N-AcMur_Ala_ligase_MurC"/>
</dbReference>
<comment type="subcellular location">
    <subcellularLocation>
        <location evidence="1 14">Cytoplasm</location>
    </subcellularLocation>
</comment>
<dbReference type="UniPathway" id="UPA00219"/>
<evidence type="ECO:0000259" key="15">
    <source>
        <dbReference type="Pfam" id="PF01225"/>
    </source>
</evidence>
<dbReference type="SUPFAM" id="SSF51984">
    <property type="entry name" value="MurCD N-terminal domain"/>
    <property type="match status" value="1"/>
</dbReference>
<comment type="pathway">
    <text evidence="2 14">Cell wall biogenesis; peptidoglycan biosynthesis.</text>
</comment>
<name>A0A2M6Z3Q1_9BACT</name>
<evidence type="ECO:0000256" key="7">
    <source>
        <dbReference type="ARBA" id="ARBA00022741"/>
    </source>
</evidence>
<dbReference type="SUPFAM" id="SSF53623">
    <property type="entry name" value="MurD-like peptide ligases, catalytic domain"/>
    <property type="match status" value="1"/>
</dbReference>
<evidence type="ECO:0000313" key="19">
    <source>
        <dbReference type="Proteomes" id="UP000228777"/>
    </source>
</evidence>
<organism evidence="18 19">
    <name type="scientific">bacterium (Candidatus Gribaldobacteria) CG07_land_8_20_14_0_80_33_18</name>
    <dbReference type="NCBI Taxonomy" id="2014272"/>
    <lineage>
        <taxon>Bacteria</taxon>
        <taxon>Candidatus Gribaldobacteria</taxon>
    </lineage>
</organism>
<evidence type="ECO:0000256" key="9">
    <source>
        <dbReference type="ARBA" id="ARBA00022960"/>
    </source>
</evidence>
<protein>
    <recommendedName>
        <fullName evidence="3 14">UDP-N-acetylmuramate--L-alanine ligase</fullName>
        <ecNumber evidence="3 14">6.3.2.8</ecNumber>
    </recommendedName>
    <alternativeName>
        <fullName evidence="14">UDP-N-acetylmuramoyl-L-alanine synthetase</fullName>
    </alternativeName>
</protein>
<dbReference type="GO" id="GO:0071555">
    <property type="term" value="P:cell wall organization"/>
    <property type="evidence" value="ECO:0007669"/>
    <property type="project" value="UniProtKB-KW"/>
</dbReference>
<dbReference type="InterPro" id="IPR013221">
    <property type="entry name" value="Mur_ligase_cen"/>
</dbReference>
<dbReference type="InterPro" id="IPR000713">
    <property type="entry name" value="Mur_ligase_N"/>
</dbReference>
<dbReference type="InterPro" id="IPR036615">
    <property type="entry name" value="Mur_ligase_C_dom_sf"/>
</dbReference>
<keyword evidence="10 14" id="KW-0573">Peptidoglycan synthesis</keyword>
<keyword evidence="8 14" id="KW-0067">ATP-binding</keyword>
<dbReference type="AlphaFoldDB" id="A0A2M6Z3Q1"/>
<comment type="function">
    <text evidence="14">Cell wall formation.</text>
</comment>
<proteinExistence type="inferred from homology"/>
<dbReference type="GO" id="GO:0009252">
    <property type="term" value="P:peptidoglycan biosynthetic process"/>
    <property type="evidence" value="ECO:0007669"/>
    <property type="project" value="UniProtKB-UniRule"/>
</dbReference>
<feature type="domain" description="Mur ligase C-terminal" evidence="16">
    <location>
        <begin position="326"/>
        <end position="448"/>
    </location>
</feature>
<dbReference type="Gene3D" id="3.40.1190.10">
    <property type="entry name" value="Mur-like, catalytic domain"/>
    <property type="match status" value="1"/>
</dbReference>
<dbReference type="Gene3D" id="3.40.50.720">
    <property type="entry name" value="NAD(P)-binding Rossmann-like Domain"/>
    <property type="match status" value="1"/>
</dbReference>
<keyword evidence="5 14" id="KW-0436">Ligase</keyword>
<evidence type="ECO:0000256" key="4">
    <source>
        <dbReference type="ARBA" id="ARBA00022490"/>
    </source>
</evidence>
<dbReference type="HAMAP" id="MF_00046">
    <property type="entry name" value="MurC"/>
    <property type="match status" value="1"/>
</dbReference>
<evidence type="ECO:0000256" key="14">
    <source>
        <dbReference type="HAMAP-Rule" id="MF_00046"/>
    </source>
</evidence>
<dbReference type="Pfam" id="PF08245">
    <property type="entry name" value="Mur_ligase_M"/>
    <property type="match status" value="1"/>
</dbReference>
<evidence type="ECO:0000256" key="5">
    <source>
        <dbReference type="ARBA" id="ARBA00022598"/>
    </source>
</evidence>
<keyword evidence="6 14" id="KW-0132">Cell division</keyword>
<evidence type="ECO:0000256" key="12">
    <source>
        <dbReference type="ARBA" id="ARBA00023316"/>
    </source>
</evidence>
<dbReference type="SUPFAM" id="SSF53244">
    <property type="entry name" value="MurD-like peptide ligases, peptide-binding domain"/>
    <property type="match status" value="1"/>
</dbReference>
<keyword evidence="9 14" id="KW-0133">Cell shape</keyword>
<accession>A0A2M6Z3Q1</accession>
<evidence type="ECO:0000256" key="6">
    <source>
        <dbReference type="ARBA" id="ARBA00022618"/>
    </source>
</evidence>
<feature type="domain" description="Mur ligase N-terminal catalytic" evidence="15">
    <location>
        <begin position="7"/>
        <end position="119"/>
    </location>
</feature>
<evidence type="ECO:0000256" key="1">
    <source>
        <dbReference type="ARBA" id="ARBA00004496"/>
    </source>
</evidence>
<dbReference type="Proteomes" id="UP000228777">
    <property type="component" value="Unassembled WGS sequence"/>
</dbReference>
<dbReference type="PANTHER" id="PTHR43445">
    <property type="entry name" value="UDP-N-ACETYLMURAMATE--L-ALANINE LIGASE-RELATED"/>
    <property type="match status" value="1"/>
</dbReference>
<keyword evidence="7 14" id="KW-0547">Nucleotide-binding</keyword>
<dbReference type="GO" id="GO:0008360">
    <property type="term" value="P:regulation of cell shape"/>
    <property type="evidence" value="ECO:0007669"/>
    <property type="project" value="UniProtKB-KW"/>
</dbReference>
<sequence>MPSKNLKIHFIGIGGIGVSALAQYYLKKRNQISGSDLTSSEIIDFLKKKGVKIFTPHHPAKAGATGQIGHSEKNLPKDTNLVIYSAAVCKNNPELEKAKKLGIKCLTYSQALGELTKKYFTIAVSGTHGKSTTTAMIALILIKAGLNPTVILGTKLKEFGNSNFRIGESKYLIIEADEWNASFLNYWPKIIVLTNIEREHLDYYKNLKNILKTYKEYIGHLPKSEVLVANEEDKNIQKIIRDRISEGDPISLYRSKQEETSRLKKILKIPGKHNVSNALAALTVARVLKIPNKISFKALSEYRGSWRRFEESNCSIKTNKLKTINYKLISDYGHHPTEIKATLEAAREKYPKKEIICIFQPHQYQRTFYLFDDFVKVFKKVPIDKLIITDIYDVAGRETKGLKKKVNSKKIVEAVGKSSVIYLPKEKIIDYIKKNLRGKEVVIIMGAGDIYNLNLNLNSKFKIQS</sequence>
<dbReference type="InterPro" id="IPR036565">
    <property type="entry name" value="Mur-like_cat_sf"/>
</dbReference>
<dbReference type="Gene3D" id="3.90.190.20">
    <property type="entry name" value="Mur ligase, C-terminal domain"/>
    <property type="match status" value="1"/>
</dbReference>
<dbReference type="EC" id="6.3.2.8" evidence="3 14"/>
<evidence type="ECO:0000256" key="2">
    <source>
        <dbReference type="ARBA" id="ARBA00004752"/>
    </source>
</evidence>
<comment type="similarity">
    <text evidence="14">Belongs to the MurCDEF family.</text>
</comment>
<keyword evidence="4 14" id="KW-0963">Cytoplasm</keyword>
<dbReference type="NCBIfam" id="TIGR01082">
    <property type="entry name" value="murC"/>
    <property type="match status" value="1"/>
</dbReference>
<dbReference type="PANTHER" id="PTHR43445:SF3">
    <property type="entry name" value="UDP-N-ACETYLMURAMATE--L-ALANINE LIGASE"/>
    <property type="match status" value="1"/>
</dbReference>
<gene>
    <name evidence="14 18" type="primary">murC</name>
    <name evidence="18" type="ORF">COS93_01040</name>
</gene>
<dbReference type="InterPro" id="IPR004101">
    <property type="entry name" value="Mur_ligase_C"/>
</dbReference>
<evidence type="ECO:0000256" key="3">
    <source>
        <dbReference type="ARBA" id="ARBA00012211"/>
    </source>
</evidence>
<evidence type="ECO:0000256" key="13">
    <source>
        <dbReference type="ARBA" id="ARBA00047833"/>
    </source>
</evidence>
<dbReference type="GO" id="GO:0008763">
    <property type="term" value="F:UDP-N-acetylmuramate-L-alanine ligase activity"/>
    <property type="evidence" value="ECO:0007669"/>
    <property type="project" value="UniProtKB-UniRule"/>
</dbReference>
<comment type="catalytic activity">
    <reaction evidence="13 14">
        <text>UDP-N-acetyl-alpha-D-muramate + L-alanine + ATP = UDP-N-acetyl-alpha-D-muramoyl-L-alanine + ADP + phosphate + H(+)</text>
        <dbReference type="Rhea" id="RHEA:23372"/>
        <dbReference type="ChEBI" id="CHEBI:15378"/>
        <dbReference type="ChEBI" id="CHEBI:30616"/>
        <dbReference type="ChEBI" id="CHEBI:43474"/>
        <dbReference type="ChEBI" id="CHEBI:57972"/>
        <dbReference type="ChEBI" id="CHEBI:70757"/>
        <dbReference type="ChEBI" id="CHEBI:83898"/>
        <dbReference type="ChEBI" id="CHEBI:456216"/>
        <dbReference type="EC" id="6.3.2.8"/>
    </reaction>
</comment>
<evidence type="ECO:0000256" key="10">
    <source>
        <dbReference type="ARBA" id="ARBA00022984"/>
    </source>
</evidence>
<keyword evidence="11 14" id="KW-0131">Cell cycle</keyword>
<dbReference type="Pfam" id="PF01225">
    <property type="entry name" value="Mur_ligase"/>
    <property type="match status" value="1"/>
</dbReference>
<dbReference type="InterPro" id="IPR050061">
    <property type="entry name" value="MurCDEF_pg_biosynth"/>
</dbReference>
<keyword evidence="12 14" id="KW-0961">Cell wall biogenesis/degradation</keyword>
<feature type="binding site" evidence="14">
    <location>
        <begin position="126"/>
        <end position="132"/>
    </location>
    <ligand>
        <name>ATP</name>
        <dbReference type="ChEBI" id="CHEBI:30616"/>
    </ligand>
</feature>
<dbReference type="Pfam" id="PF02875">
    <property type="entry name" value="Mur_ligase_C"/>
    <property type="match status" value="1"/>
</dbReference>
<feature type="domain" description="Mur ligase central" evidence="17">
    <location>
        <begin position="124"/>
        <end position="285"/>
    </location>
</feature>
<comment type="caution">
    <text evidence="18">The sequence shown here is derived from an EMBL/GenBank/DDBJ whole genome shotgun (WGS) entry which is preliminary data.</text>
</comment>
<dbReference type="GO" id="GO:0005524">
    <property type="term" value="F:ATP binding"/>
    <property type="evidence" value="ECO:0007669"/>
    <property type="project" value="UniProtKB-UniRule"/>
</dbReference>